<dbReference type="PANTHER" id="PTHR46649:SF4">
    <property type="entry name" value="HALOACID DEHALOGENASE-LIKE HYDROLASE (HAD) SUPERFAMILY PROTEIN"/>
    <property type="match status" value="1"/>
</dbReference>
<reference evidence="1 2" key="1">
    <citation type="submission" date="2024-03" db="EMBL/GenBank/DDBJ databases">
        <title>Novel Streptomyces species of biotechnological and ecological value are a feature of Machair soil.</title>
        <authorList>
            <person name="Prole J.R."/>
            <person name="Goodfellow M."/>
            <person name="Allenby N."/>
            <person name="Ward A.C."/>
        </authorList>
    </citation>
    <scope>NUCLEOTIDE SEQUENCE [LARGE SCALE GENOMIC DNA]</scope>
    <source>
        <strain evidence="1 2">MS1.HAVA.3</strain>
    </source>
</reference>
<protein>
    <submittedName>
        <fullName evidence="1">HAD-IA family hydrolase</fullName>
    </submittedName>
</protein>
<keyword evidence="2" id="KW-1185">Reference proteome</keyword>
<dbReference type="InterPro" id="IPR036412">
    <property type="entry name" value="HAD-like_sf"/>
</dbReference>
<evidence type="ECO:0000313" key="1">
    <source>
        <dbReference type="EMBL" id="MEJ8645969.1"/>
    </source>
</evidence>
<keyword evidence="1" id="KW-0378">Hydrolase</keyword>
<proteinExistence type="predicted"/>
<dbReference type="PRINTS" id="PR00413">
    <property type="entry name" value="HADHALOGNASE"/>
</dbReference>
<sequence length="247" mass="26817">MIKGVMFDFSGTLLRIESTEEWLTATLAATGIPLAEAEFAETVRRLTEYGALPGGPAPRHIPAHLETLWHERDMSAEQHRAAYGGLAEAAGLPAAELVQALYDRHMTPAAWQPYPDTEPTLRELRRRGVPVAVVSNIGWDLRPIFRAHGLDALVDAYVLSFELGAQKPDPVVFRTACDQLGLAPADVLMVGDDRTADGGARALGCPVHFVDHLPVDQRPGDLHRSWTCSGPRSRRLRGPFSAGDGAS</sequence>
<dbReference type="SUPFAM" id="SSF56784">
    <property type="entry name" value="HAD-like"/>
    <property type="match status" value="1"/>
</dbReference>
<accession>A0ABU8UF68</accession>
<dbReference type="EMBL" id="JBBKAM010000004">
    <property type="protein sequence ID" value="MEJ8645969.1"/>
    <property type="molecule type" value="Genomic_DNA"/>
</dbReference>
<dbReference type="InterPro" id="IPR006439">
    <property type="entry name" value="HAD-SF_hydro_IA"/>
</dbReference>
<dbReference type="NCBIfam" id="TIGR01509">
    <property type="entry name" value="HAD-SF-IA-v3"/>
    <property type="match status" value="1"/>
</dbReference>
<dbReference type="GO" id="GO:0016787">
    <property type="term" value="F:hydrolase activity"/>
    <property type="evidence" value="ECO:0007669"/>
    <property type="project" value="UniProtKB-KW"/>
</dbReference>
<evidence type="ECO:0000313" key="2">
    <source>
        <dbReference type="Proteomes" id="UP001382904"/>
    </source>
</evidence>
<dbReference type="InterPro" id="IPR023214">
    <property type="entry name" value="HAD_sf"/>
</dbReference>
<dbReference type="Gene3D" id="3.40.50.1000">
    <property type="entry name" value="HAD superfamily/HAD-like"/>
    <property type="match status" value="1"/>
</dbReference>
<gene>
    <name evidence="1" type="ORF">WKI68_41680</name>
</gene>
<organism evidence="1 2">
    <name type="scientific">Streptomyces caledonius</name>
    <dbReference type="NCBI Taxonomy" id="3134107"/>
    <lineage>
        <taxon>Bacteria</taxon>
        <taxon>Bacillati</taxon>
        <taxon>Actinomycetota</taxon>
        <taxon>Actinomycetes</taxon>
        <taxon>Kitasatosporales</taxon>
        <taxon>Streptomycetaceae</taxon>
        <taxon>Streptomyces</taxon>
    </lineage>
</organism>
<dbReference type="Pfam" id="PF00702">
    <property type="entry name" value="Hydrolase"/>
    <property type="match status" value="1"/>
</dbReference>
<dbReference type="PANTHER" id="PTHR46649">
    <property type="match status" value="1"/>
</dbReference>
<dbReference type="NCBIfam" id="TIGR01549">
    <property type="entry name" value="HAD-SF-IA-v1"/>
    <property type="match status" value="1"/>
</dbReference>
<comment type="caution">
    <text evidence="1">The sequence shown here is derived from an EMBL/GenBank/DDBJ whole genome shotgun (WGS) entry which is preliminary data.</text>
</comment>
<name>A0ABU8UF68_9ACTN</name>
<dbReference type="Proteomes" id="UP001382904">
    <property type="component" value="Unassembled WGS sequence"/>
</dbReference>
<dbReference type="SFLD" id="SFLDS00003">
    <property type="entry name" value="Haloacid_Dehalogenase"/>
    <property type="match status" value="1"/>
</dbReference>
<dbReference type="SFLD" id="SFLDG01129">
    <property type="entry name" value="C1.5:_HAD__Beta-PGM__Phosphata"/>
    <property type="match status" value="1"/>
</dbReference>